<evidence type="ECO:0000313" key="11">
    <source>
        <dbReference type="EMBL" id="CAL1696543.1"/>
    </source>
</evidence>
<dbReference type="InterPro" id="IPR002867">
    <property type="entry name" value="IBR_dom"/>
</dbReference>
<proteinExistence type="predicted"/>
<keyword evidence="3" id="KW-0808">Transferase</keyword>
<organism evidence="11 12">
    <name type="scientific">Somion occarium</name>
    <dbReference type="NCBI Taxonomy" id="3059160"/>
    <lineage>
        <taxon>Eukaryota</taxon>
        <taxon>Fungi</taxon>
        <taxon>Dikarya</taxon>
        <taxon>Basidiomycota</taxon>
        <taxon>Agaricomycotina</taxon>
        <taxon>Agaricomycetes</taxon>
        <taxon>Polyporales</taxon>
        <taxon>Cerrenaceae</taxon>
        <taxon>Somion</taxon>
    </lineage>
</organism>
<accession>A0ABP1CLH4</accession>
<feature type="region of interest" description="Disordered" evidence="9">
    <location>
        <begin position="123"/>
        <end position="145"/>
    </location>
</feature>
<sequence>MSSISSQRATAGSEDDLADMLLLVASMTPEDVEDFQGHRNGKAADAMTDEELAVQIYAEEANNLLILAQDSVFTRSLNTALRSDRSLIRQMVQEETSAIRDRRMALAMSSGRIDVPVSTRHSVADDPASLMSAETSSDSDEEQVTSAVASSSRVTLVPIAPRELHDCVICTDTIRGMEIRAPCGHFYDVRCLVDLFRSTVRDESLFPPRCCQQPFIFDQIRRYLGHDLAAQFQQKSIEFSTADRVYCHRPTCSTFLGAATNHASPLRCRRCSNSTCAHCKESAHLDLPCSSELDAAVLALAEQEGWKRCPGCHRLVELTMGCYHMTCRCRKQFCYVCTETWKNCTCPQWEENRLLVVARDRVNREIREEPAARPAGDVFRTRVVEMAARLREDHDCRHTGWSYRTGGGQCEICNYRLPQYLLRCRGCQTLACVRCTRNRL</sequence>
<feature type="domain" description="RING-type" evidence="10">
    <location>
        <begin position="163"/>
        <end position="355"/>
    </location>
</feature>
<dbReference type="CDD" id="cd22584">
    <property type="entry name" value="Rcat_RBR_unk"/>
    <property type="match status" value="1"/>
</dbReference>
<gene>
    <name evidence="11" type="ORF">GFSPODELE1_LOCUS1234</name>
</gene>
<keyword evidence="8" id="KW-0862">Zinc</keyword>
<evidence type="ECO:0000256" key="7">
    <source>
        <dbReference type="ARBA" id="ARBA00022786"/>
    </source>
</evidence>
<dbReference type="PANTHER" id="PTHR11685">
    <property type="entry name" value="RBR FAMILY RING FINGER AND IBR DOMAIN-CONTAINING"/>
    <property type="match status" value="1"/>
</dbReference>
<dbReference type="SUPFAM" id="SSF57850">
    <property type="entry name" value="RING/U-box"/>
    <property type="match status" value="2"/>
</dbReference>
<evidence type="ECO:0000256" key="1">
    <source>
        <dbReference type="ARBA" id="ARBA00001798"/>
    </source>
</evidence>
<dbReference type="Proteomes" id="UP001497453">
    <property type="component" value="Chromosome 1"/>
</dbReference>
<keyword evidence="6" id="KW-0863">Zinc-finger</keyword>
<evidence type="ECO:0000259" key="10">
    <source>
        <dbReference type="PROSITE" id="PS51873"/>
    </source>
</evidence>
<keyword evidence="7" id="KW-0833">Ubl conjugation pathway</keyword>
<evidence type="ECO:0000256" key="9">
    <source>
        <dbReference type="SAM" id="MobiDB-lite"/>
    </source>
</evidence>
<keyword evidence="12" id="KW-1185">Reference proteome</keyword>
<evidence type="ECO:0000256" key="3">
    <source>
        <dbReference type="ARBA" id="ARBA00022679"/>
    </source>
</evidence>
<dbReference type="EC" id="2.3.2.31" evidence="2"/>
<evidence type="ECO:0000256" key="4">
    <source>
        <dbReference type="ARBA" id="ARBA00022723"/>
    </source>
</evidence>
<evidence type="ECO:0000256" key="5">
    <source>
        <dbReference type="ARBA" id="ARBA00022737"/>
    </source>
</evidence>
<dbReference type="SMART" id="SM00647">
    <property type="entry name" value="IBR"/>
    <property type="match status" value="2"/>
</dbReference>
<dbReference type="InterPro" id="IPR031127">
    <property type="entry name" value="E3_UB_ligase_RBR"/>
</dbReference>
<name>A0ABP1CLH4_9APHY</name>
<protein>
    <recommendedName>
        <fullName evidence="2">RBR-type E3 ubiquitin transferase</fullName>
        <ecNumber evidence="2">2.3.2.31</ecNumber>
    </recommendedName>
</protein>
<dbReference type="CDD" id="cd20335">
    <property type="entry name" value="BRcat_RBR"/>
    <property type="match status" value="1"/>
</dbReference>
<dbReference type="PROSITE" id="PS51873">
    <property type="entry name" value="TRIAD"/>
    <property type="match status" value="1"/>
</dbReference>
<reference evidence="12" key="1">
    <citation type="submission" date="2024-04" db="EMBL/GenBank/DDBJ databases">
        <authorList>
            <person name="Shaw F."/>
            <person name="Minotto A."/>
        </authorList>
    </citation>
    <scope>NUCLEOTIDE SEQUENCE [LARGE SCALE GENOMIC DNA]</scope>
</reference>
<evidence type="ECO:0000256" key="8">
    <source>
        <dbReference type="ARBA" id="ARBA00022833"/>
    </source>
</evidence>
<dbReference type="Gene3D" id="1.20.120.1750">
    <property type="match status" value="1"/>
</dbReference>
<keyword evidence="5" id="KW-0677">Repeat</keyword>
<keyword evidence="4" id="KW-0479">Metal-binding</keyword>
<dbReference type="Pfam" id="PF01485">
    <property type="entry name" value="IBR"/>
    <property type="match status" value="2"/>
</dbReference>
<evidence type="ECO:0000313" key="12">
    <source>
        <dbReference type="Proteomes" id="UP001497453"/>
    </source>
</evidence>
<evidence type="ECO:0000256" key="6">
    <source>
        <dbReference type="ARBA" id="ARBA00022771"/>
    </source>
</evidence>
<dbReference type="EMBL" id="OZ037944">
    <property type="protein sequence ID" value="CAL1696543.1"/>
    <property type="molecule type" value="Genomic_DNA"/>
</dbReference>
<evidence type="ECO:0000256" key="2">
    <source>
        <dbReference type="ARBA" id="ARBA00012251"/>
    </source>
</evidence>
<comment type="catalytic activity">
    <reaction evidence="1">
        <text>[E2 ubiquitin-conjugating enzyme]-S-ubiquitinyl-L-cysteine + [acceptor protein]-L-lysine = [E2 ubiquitin-conjugating enzyme]-L-cysteine + [acceptor protein]-N(6)-ubiquitinyl-L-lysine.</text>
        <dbReference type="EC" id="2.3.2.31"/>
    </reaction>
</comment>
<dbReference type="InterPro" id="IPR044066">
    <property type="entry name" value="TRIAD_supradom"/>
</dbReference>